<feature type="domain" description="Response regulatory" evidence="10">
    <location>
        <begin position="809"/>
        <end position="929"/>
    </location>
</feature>
<dbReference type="eggNOG" id="COG0784">
    <property type="taxonomic scope" value="Bacteria"/>
</dbReference>
<evidence type="ECO:0000256" key="6">
    <source>
        <dbReference type="ARBA" id="ARBA00022777"/>
    </source>
</evidence>
<dbReference type="Pfam" id="PF00072">
    <property type="entry name" value="Response_reg"/>
    <property type="match status" value="2"/>
</dbReference>
<dbReference type="InterPro" id="IPR013655">
    <property type="entry name" value="PAS_fold_3"/>
</dbReference>
<dbReference type="InterPro" id="IPR000014">
    <property type="entry name" value="PAS"/>
</dbReference>
<dbReference type="PROSITE" id="PS50109">
    <property type="entry name" value="HIS_KIN"/>
    <property type="match status" value="1"/>
</dbReference>
<dbReference type="Gene3D" id="3.40.50.2300">
    <property type="match status" value="2"/>
</dbReference>
<keyword evidence="13" id="KW-1185">Reference proteome</keyword>
<dbReference type="PANTHER" id="PTHR43047">
    <property type="entry name" value="TWO-COMPONENT HISTIDINE PROTEIN KINASE"/>
    <property type="match status" value="1"/>
</dbReference>
<name>C3X3T4_9BURK</name>
<keyword evidence="4 7" id="KW-0597">Phosphoprotein</keyword>
<evidence type="ECO:0000256" key="4">
    <source>
        <dbReference type="ARBA" id="ARBA00022553"/>
    </source>
</evidence>
<dbReference type="InterPro" id="IPR001610">
    <property type="entry name" value="PAC"/>
</dbReference>
<dbReference type="SMART" id="SM00086">
    <property type="entry name" value="PAC"/>
    <property type="match status" value="2"/>
</dbReference>
<comment type="caution">
    <text evidence="12">The sequence shown here is derived from an EMBL/GenBank/DDBJ whole genome shotgun (WGS) entry which is preliminary data.</text>
</comment>
<dbReference type="CDD" id="cd00130">
    <property type="entry name" value="PAS"/>
    <property type="match status" value="1"/>
</dbReference>
<dbReference type="EMBL" id="ACDP02000013">
    <property type="protein sequence ID" value="EEO27870.1"/>
    <property type="molecule type" value="Genomic_DNA"/>
</dbReference>
<feature type="domain" description="PAC" evidence="11">
    <location>
        <begin position="234"/>
        <end position="285"/>
    </location>
</feature>
<evidence type="ECO:0000256" key="1">
    <source>
        <dbReference type="ARBA" id="ARBA00000085"/>
    </source>
</evidence>
<dbReference type="PROSITE" id="PS50110">
    <property type="entry name" value="RESPONSE_REGULATORY"/>
    <property type="match status" value="2"/>
</dbReference>
<dbReference type="PANTHER" id="PTHR43047:SF64">
    <property type="entry name" value="HISTIDINE KINASE CONTAINING CHEY-HOMOLOGOUS RECEIVER DOMAIN AND PAS DOMAIN-RELATED"/>
    <property type="match status" value="1"/>
</dbReference>
<dbReference type="FunFam" id="3.30.565.10:FF:000006">
    <property type="entry name" value="Sensor histidine kinase WalK"/>
    <property type="match status" value="1"/>
</dbReference>
<sequence>METGAETRLFGDPEWIRDILDTGNTGLWSIVFDMKTGDGKMIASTTMLELLGLDEHPSPKACYAHWFSRIDPASVAYIRDCVAQMAETGRFMEVTYPWRHPAVGEMHVRCGGKLFSRQGDEIELRGYHQNISELVQLQRDNIRKERELEEIGREKERYNALFESVMCGIVQYRLLANGRVVFKSANSEAIRIFGYTPEAFWAVGEWNLEDLVAPEDWEDIRREISRLEKVGDSSPFEYRLRKRDGSPCWIIGRAEILVDEEGEAVFRSVFLDIDESKKAEIENALLAEQVQAGNALLRLALEYTQAFEFFYYPESRLCIIPERTQTHYGCKARYAGMPESFADDFVDGTSRDGFMAMYDRIHAGEKTASADFRGRNRNVWCRVTLSTVTFSEGKPAYVVGIVEDVTREKTFELENTELHGIYDYILNTDYDLMGVADLEKGQYSLRFSDKFDDRGMPLKGEIVQGNDWMLERFVHPDDRARMAREWAVETVLSALEKSDSYTYYFRSDDDPPRYKEGKLSYFRGQKNRLLLTFRDIHDVREKEERVRQTLTDALKVAEKANNAKSDFLSKMSHDMRTPMNGIIGLAMIAGQHRHEPERMKEYLTKISVASRHLLGLINDVLDMSKIEAGRIVLVEEDFDVVALLRDVVDIVAPDARGRRHAIRFEVDETVFPFVKGDSLRLQQVFMNLLSNALKFTPEGGHIGVSVSETASPFDGYGAYRFVFSDDGIGMSPAFMDKLFSPFEREENSMTSRVSGTGLGMPISKAIVEMMNGTIDVESERGRGTVFTVTVHLKHRLSGEAVSGGLKGLAVLVVDDDPDNAEKTVSAMAAAGLRAEKTVSARKALALAVDAAEGGVPYAALVLDLKNPDMDGLELARRLRLRLPEATCIVMALPSAGEAGEAGAKLAGVDVCLMRPVTPVGAVSALAAFLTQPEKKKDGATARDFSGRRVLLVEDNELNLEIAAEILKMTRVEVETAEDGRQALEKVAASPEGYFDLVFMDIQMPVMDGYEAARKIRALPRGDVKTMPVVAMTANAFPEDIRRAFDAGMNGHLAKPVELAALYRLMALWLK</sequence>
<dbReference type="Gene3D" id="1.10.287.130">
    <property type="match status" value="1"/>
</dbReference>
<accession>C3X3T4</accession>
<feature type="domain" description="Response regulatory" evidence="10">
    <location>
        <begin position="948"/>
        <end position="1069"/>
    </location>
</feature>
<dbReference type="RefSeq" id="WP_005877159.1">
    <property type="nucleotide sequence ID" value="NZ_CABMNL010000001.1"/>
</dbReference>
<dbReference type="InterPro" id="IPR036097">
    <property type="entry name" value="HisK_dim/P_sf"/>
</dbReference>
<reference evidence="12" key="1">
    <citation type="submission" date="2011-10" db="EMBL/GenBank/DDBJ databases">
        <title>The Genome Sequence of Oxalobacter formigenes HOxBLS.</title>
        <authorList>
            <consortium name="The Broad Institute Genome Sequencing Platform"/>
            <person name="Earl A."/>
            <person name="Ward D."/>
            <person name="Feldgarden M."/>
            <person name="Gevers D."/>
            <person name="Allison M.J."/>
            <person name="Humphrey S."/>
            <person name="Young S.K."/>
            <person name="Zeng Q."/>
            <person name="Gargeya S."/>
            <person name="Fitzgerald M."/>
            <person name="Haas B."/>
            <person name="Abouelleil A."/>
            <person name="Alvarado L."/>
            <person name="Arachchi H.M."/>
            <person name="Berlin A."/>
            <person name="Brown A."/>
            <person name="Chapman S.B."/>
            <person name="Chen Z."/>
            <person name="Dunbar C."/>
            <person name="Freedman E."/>
            <person name="Gearin G."/>
            <person name="Goldberg J."/>
            <person name="Griggs A."/>
            <person name="Gujja S."/>
            <person name="Heiman D."/>
            <person name="Howarth C."/>
            <person name="Larson L."/>
            <person name="Lui A."/>
            <person name="MacDonald P.J.P."/>
            <person name="Montmayeur A."/>
            <person name="Murphy C."/>
            <person name="Neiman D."/>
            <person name="Pearson M."/>
            <person name="Priest M."/>
            <person name="Roberts A."/>
            <person name="Saif S."/>
            <person name="Shea T."/>
            <person name="Shenoy N."/>
            <person name="Sisk P."/>
            <person name="Stolte C."/>
            <person name="Sykes S."/>
            <person name="Wortman J."/>
            <person name="Nusbaum C."/>
            <person name="Birren B."/>
        </authorList>
    </citation>
    <scope>NUCLEOTIDE SEQUENCE [LARGE SCALE GENOMIC DNA]</scope>
    <source>
        <strain evidence="12">HOxBLS</strain>
    </source>
</reference>
<keyword evidence="8" id="KW-0175">Coiled coil</keyword>
<proteinExistence type="predicted"/>
<dbReference type="CDD" id="cd16922">
    <property type="entry name" value="HATPase_EvgS-ArcB-TorS-like"/>
    <property type="match status" value="1"/>
</dbReference>
<evidence type="ECO:0000259" key="11">
    <source>
        <dbReference type="PROSITE" id="PS50113"/>
    </source>
</evidence>
<dbReference type="Gene3D" id="3.30.450.20">
    <property type="entry name" value="PAS domain"/>
    <property type="match status" value="3"/>
</dbReference>
<protein>
    <recommendedName>
        <fullName evidence="3">histidine kinase</fullName>
        <ecNumber evidence="3">2.7.13.3</ecNumber>
    </recommendedName>
</protein>
<dbReference type="SMART" id="SM00448">
    <property type="entry name" value="REC"/>
    <property type="match status" value="2"/>
</dbReference>
<dbReference type="InterPro" id="IPR011006">
    <property type="entry name" value="CheY-like_superfamily"/>
</dbReference>
<gene>
    <name evidence="12" type="ORF">OFAG_01023</name>
</gene>
<dbReference type="Pfam" id="PF08447">
    <property type="entry name" value="PAS_3"/>
    <property type="match status" value="1"/>
</dbReference>
<comment type="subcellular location">
    <subcellularLocation>
        <location evidence="2">Cell inner membrane</location>
        <topology evidence="2">Multi-pass membrane protein</topology>
    </subcellularLocation>
</comment>
<dbReference type="AlphaFoldDB" id="C3X3T4"/>
<evidence type="ECO:0000256" key="5">
    <source>
        <dbReference type="ARBA" id="ARBA00022679"/>
    </source>
</evidence>
<comment type="catalytic activity">
    <reaction evidence="1">
        <text>ATP + protein L-histidine = ADP + protein N-phospho-L-histidine.</text>
        <dbReference type="EC" id="2.7.13.3"/>
    </reaction>
</comment>
<dbReference type="Proteomes" id="UP000003973">
    <property type="component" value="Unassembled WGS sequence"/>
</dbReference>
<dbReference type="HOGENOM" id="CLU_000445_114_15_4"/>
<dbReference type="SUPFAM" id="SSF47384">
    <property type="entry name" value="Homodimeric domain of signal transducing histidine kinase"/>
    <property type="match status" value="1"/>
</dbReference>
<dbReference type="GO" id="GO:0005886">
    <property type="term" value="C:plasma membrane"/>
    <property type="evidence" value="ECO:0007669"/>
    <property type="project" value="UniProtKB-SubCell"/>
</dbReference>
<dbReference type="SUPFAM" id="SSF55785">
    <property type="entry name" value="PYP-like sensor domain (PAS domain)"/>
    <property type="match status" value="2"/>
</dbReference>
<evidence type="ECO:0000256" key="2">
    <source>
        <dbReference type="ARBA" id="ARBA00004429"/>
    </source>
</evidence>
<evidence type="ECO:0000256" key="7">
    <source>
        <dbReference type="PROSITE-ProRule" id="PRU00169"/>
    </source>
</evidence>
<evidence type="ECO:0000313" key="12">
    <source>
        <dbReference type="EMBL" id="EEO27870.1"/>
    </source>
</evidence>
<dbReference type="InterPro" id="IPR035965">
    <property type="entry name" value="PAS-like_dom_sf"/>
</dbReference>
<evidence type="ECO:0000256" key="3">
    <source>
        <dbReference type="ARBA" id="ARBA00012438"/>
    </source>
</evidence>
<evidence type="ECO:0000259" key="9">
    <source>
        <dbReference type="PROSITE" id="PS50109"/>
    </source>
</evidence>
<dbReference type="SMART" id="SM00387">
    <property type="entry name" value="HATPase_c"/>
    <property type="match status" value="1"/>
</dbReference>
<feature type="modified residue" description="4-aspartylphosphate" evidence="7">
    <location>
        <position position="863"/>
    </location>
</feature>
<dbReference type="InterPro" id="IPR003661">
    <property type="entry name" value="HisK_dim/P_dom"/>
</dbReference>
<feature type="coiled-coil region" evidence="8">
    <location>
        <begin position="134"/>
        <end position="161"/>
    </location>
</feature>
<feature type="modified residue" description="4-aspartylphosphate" evidence="7">
    <location>
        <position position="1000"/>
    </location>
</feature>
<dbReference type="GO" id="GO:0000155">
    <property type="term" value="F:phosphorelay sensor kinase activity"/>
    <property type="evidence" value="ECO:0007669"/>
    <property type="project" value="InterPro"/>
</dbReference>
<dbReference type="eggNOG" id="COG2205">
    <property type="taxonomic scope" value="Bacteria"/>
</dbReference>
<keyword evidence="5" id="KW-0808">Transferase</keyword>
<dbReference type="CDD" id="cd00082">
    <property type="entry name" value="HisKA"/>
    <property type="match status" value="1"/>
</dbReference>
<dbReference type="Gene3D" id="3.30.565.10">
    <property type="entry name" value="Histidine kinase-like ATPase, C-terminal domain"/>
    <property type="match status" value="1"/>
</dbReference>
<dbReference type="InterPro" id="IPR001789">
    <property type="entry name" value="Sig_transdc_resp-reg_receiver"/>
</dbReference>
<dbReference type="SUPFAM" id="SSF52172">
    <property type="entry name" value="CheY-like"/>
    <property type="match status" value="2"/>
</dbReference>
<dbReference type="CDD" id="cd17546">
    <property type="entry name" value="REC_hyHK_CKI1_RcsC-like"/>
    <property type="match status" value="1"/>
</dbReference>
<dbReference type="PROSITE" id="PS50113">
    <property type="entry name" value="PAC"/>
    <property type="match status" value="1"/>
</dbReference>
<dbReference type="NCBIfam" id="TIGR00229">
    <property type="entry name" value="sensory_box"/>
    <property type="match status" value="1"/>
</dbReference>
<dbReference type="SMART" id="SM00388">
    <property type="entry name" value="HisKA"/>
    <property type="match status" value="1"/>
</dbReference>
<organism evidence="12 13">
    <name type="scientific">Oxalobacter paraformigenes</name>
    <dbReference type="NCBI Taxonomy" id="556268"/>
    <lineage>
        <taxon>Bacteria</taxon>
        <taxon>Pseudomonadati</taxon>
        <taxon>Pseudomonadota</taxon>
        <taxon>Betaproteobacteria</taxon>
        <taxon>Burkholderiales</taxon>
        <taxon>Oxalobacteraceae</taxon>
        <taxon>Oxalobacter</taxon>
    </lineage>
</organism>
<keyword evidence="6" id="KW-0418">Kinase</keyword>
<feature type="domain" description="Histidine kinase" evidence="9">
    <location>
        <begin position="570"/>
        <end position="794"/>
    </location>
</feature>
<dbReference type="InterPro" id="IPR000700">
    <property type="entry name" value="PAS-assoc_C"/>
</dbReference>
<dbReference type="PRINTS" id="PR00344">
    <property type="entry name" value="BCTRLSENSOR"/>
</dbReference>
<dbReference type="InterPro" id="IPR003594">
    <property type="entry name" value="HATPase_dom"/>
</dbReference>
<dbReference type="Pfam" id="PF00512">
    <property type="entry name" value="HisKA"/>
    <property type="match status" value="1"/>
</dbReference>
<evidence type="ECO:0000259" key="10">
    <source>
        <dbReference type="PROSITE" id="PS50110"/>
    </source>
</evidence>
<dbReference type="InterPro" id="IPR005467">
    <property type="entry name" value="His_kinase_dom"/>
</dbReference>
<dbReference type="SUPFAM" id="SSF55874">
    <property type="entry name" value="ATPase domain of HSP90 chaperone/DNA topoisomerase II/histidine kinase"/>
    <property type="match status" value="1"/>
</dbReference>
<evidence type="ECO:0000256" key="8">
    <source>
        <dbReference type="SAM" id="Coils"/>
    </source>
</evidence>
<dbReference type="Pfam" id="PF02518">
    <property type="entry name" value="HATPase_c"/>
    <property type="match status" value="1"/>
</dbReference>
<dbReference type="InterPro" id="IPR004358">
    <property type="entry name" value="Sig_transdc_His_kin-like_C"/>
</dbReference>
<dbReference type="Pfam" id="PF13426">
    <property type="entry name" value="PAS_9"/>
    <property type="match status" value="1"/>
</dbReference>
<evidence type="ECO:0000313" key="13">
    <source>
        <dbReference type="Proteomes" id="UP000003973"/>
    </source>
</evidence>
<dbReference type="InterPro" id="IPR036890">
    <property type="entry name" value="HATPase_C_sf"/>
</dbReference>
<dbReference type="EC" id="2.7.13.3" evidence="3"/>